<dbReference type="InterPro" id="IPR028871">
    <property type="entry name" value="BlueCu_1_BS"/>
</dbReference>
<dbReference type="PANTHER" id="PTHR34192">
    <property type="entry name" value="PLASTOCYANIN MAJOR ISOFORM, CHLOROPLASTIC-RELATED"/>
    <property type="match status" value="1"/>
</dbReference>
<evidence type="ECO:0000256" key="2">
    <source>
        <dbReference type="ARBA" id="ARBA00022448"/>
    </source>
</evidence>
<evidence type="ECO:0000256" key="4">
    <source>
        <dbReference type="ARBA" id="ARBA00022982"/>
    </source>
</evidence>
<comment type="caution">
    <text evidence="8">The sequence shown here is derived from an EMBL/GenBank/DDBJ whole genome shotgun (WGS) entry which is preliminary data.</text>
</comment>
<dbReference type="AlphaFoldDB" id="A0ABD5U740"/>
<evidence type="ECO:0000256" key="1">
    <source>
        <dbReference type="ARBA" id="ARBA00004370"/>
    </source>
</evidence>
<evidence type="ECO:0000259" key="7">
    <source>
        <dbReference type="Pfam" id="PF00127"/>
    </source>
</evidence>
<dbReference type="PROSITE" id="PS51257">
    <property type="entry name" value="PROKAR_LIPOPROTEIN"/>
    <property type="match status" value="1"/>
</dbReference>
<dbReference type="CDD" id="cd04220">
    <property type="entry name" value="Halocyanin"/>
    <property type="match status" value="1"/>
</dbReference>
<keyword evidence="5" id="KW-0186">Copper</keyword>
<gene>
    <name evidence="8" type="ORF">ACFQHK_06520</name>
</gene>
<keyword evidence="4" id="KW-0249">Electron transport</keyword>
<dbReference type="SUPFAM" id="SSF49503">
    <property type="entry name" value="Cupredoxins"/>
    <property type="match status" value="1"/>
</dbReference>
<dbReference type="RefSeq" id="WP_304447853.1">
    <property type="nucleotide sequence ID" value="NZ_JARRAH010000001.1"/>
</dbReference>
<proteinExistence type="predicted"/>
<keyword evidence="9" id="KW-1185">Reference proteome</keyword>
<evidence type="ECO:0000313" key="8">
    <source>
        <dbReference type="EMBL" id="MFC6836159.1"/>
    </source>
</evidence>
<organism evidence="8 9">
    <name type="scientific">Halomarina ordinaria</name>
    <dbReference type="NCBI Taxonomy" id="3033939"/>
    <lineage>
        <taxon>Archaea</taxon>
        <taxon>Methanobacteriati</taxon>
        <taxon>Methanobacteriota</taxon>
        <taxon>Stenosarchaea group</taxon>
        <taxon>Halobacteria</taxon>
        <taxon>Halobacteriales</taxon>
        <taxon>Natronomonadaceae</taxon>
        <taxon>Halomarina</taxon>
    </lineage>
</organism>
<keyword evidence="2" id="KW-0813">Transport</keyword>
<accession>A0ABD5U740</accession>
<name>A0ABD5U740_9EURY</name>
<dbReference type="GO" id="GO:0046872">
    <property type="term" value="F:metal ion binding"/>
    <property type="evidence" value="ECO:0007669"/>
    <property type="project" value="UniProtKB-KW"/>
</dbReference>
<dbReference type="Gene3D" id="2.60.40.420">
    <property type="entry name" value="Cupredoxins - blue copper proteins"/>
    <property type="match status" value="1"/>
</dbReference>
<evidence type="ECO:0000256" key="5">
    <source>
        <dbReference type="ARBA" id="ARBA00023008"/>
    </source>
</evidence>
<comment type="subcellular location">
    <subcellularLocation>
        <location evidence="1">Membrane</location>
    </subcellularLocation>
</comment>
<dbReference type="InterPro" id="IPR008972">
    <property type="entry name" value="Cupredoxin"/>
</dbReference>
<dbReference type="Pfam" id="PF00127">
    <property type="entry name" value="Copper-bind"/>
    <property type="match status" value="1"/>
</dbReference>
<sequence>MRRRTFLAGATGVSVGLLAGCLGGSSPSDFDVGMSANAFEPREFEVSVGGTVVWANNGSRSHSVTAYESGIPADAEYFASGDFDSESAARDGYWDGEGVIDAGEQYEHTFEVPGDYEYFCVPHEGGGMVGTIVVRE</sequence>
<dbReference type="PROSITE" id="PS00196">
    <property type="entry name" value="COPPER_BLUE"/>
    <property type="match status" value="1"/>
</dbReference>
<evidence type="ECO:0000313" key="9">
    <source>
        <dbReference type="Proteomes" id="UP001596406"/>
    </source>
</evidence>
<feature type="domain" description="Blue (type 1) copper" evidence="7">
    <location>
        <begin position="37"/>
        <end position="134"/>
    </location>
</feature>
<dbReference type="Proteomes" id="UP001596406">
    <property type="component" value="Unassembled WGS sequence"/>
</dbReference>
<evidence type="ECO:0000256" key="3">
    <source>
        <dbReference type="ARBA" id="ARBA00022723"/>
    </source>
</evidence>
<reference evidence="8 9" key="1">
    <citation type="journal article" date="2019" name="Int. J. Syst. Evol. Microbiol.">
        <title>The Global Catalogue of Microorganisms (GCM) 10K type strain sequencing project: providing services to taxonomists for standard genome sequencing and annotation.</title>
        <authorList>
            <consortium name="The Broad Institute Genomics Platform"/>
            <consortium name="The Broad Institute Genome Sequencing Center for Infectious Disease"/>
            <person name="Wu L."/>
            <person name="Ma J."/>
        </authorList>
    </citation>
    <scope>NUCLEOTIDE SEQUENCE [LARGE SCALE GENOMIC DNA]</scope>
    <source>
        <strain evidence="8 9">PSRA2</strain>
    </source>
</reference>
<dbReference type="InterPro" id="IPR000923">
    <property type="entry name" value="BlueCu_1"/>
</dbReference>
<dbReference type="PANTHER" id="PTHR34192:SF10">
    <property type="entry name" value="PLASTOCYANIN MAJOR ISOFORM, CHLOROPLASTIC-RELATED"/>
    <property type="match status" value="1"/>
</dbReference>
<keyword evidence="6" id="KW-0472">Membrane</keyword>
<dbReference type="EMBL" id="JBHSXM010000001">
    <property type="protein sequence ID" value="MFC6836159.1"/>
    <property type="molecule type" value="Genomic_DNA"/>
</dbReference>
<evidence type="ECO:0000256" key="6">
    <source>
        <dbReference type="ARBA" id="ARBA00023136"/>
    </source>
</evidence>
<protein>
    <submittedName>
        <fullName evidence="8">Plastocyanin/azurin family copper-binding protein</fullName>
    </submittedName>
</protein>
<keyword evidence="3" id="KW-0479">Metal-binding</keyword>
<dbReference type="GO" id="GO:0016020">
    <property type="term" value="C:membrane"/>
    <property type="evidence" value="ECO:0007669"/>
    <property type="project" value="UniProtKB-SubCell"/>
</dbReference>